<dbReference type="PANTHER" id="PTHR10434:SF9">
    <property type="entry name" value="PHOSPHOLIPID_GLYCEROL ACYLTRANSFERASE DOMAIN-CONTAINING PROTEIN"/>
    <property type="match status" value="1"/>
</dbReference>
<dbReference type="SMART" id="SM00563">
    <property type="entry name" value="PlsC"/>
    <property type="match status" value="1"/>
</dbReference>
<dbReference type="AlphaFoldDB" id="A0A847SB29"/>
<accession>A0A847SB29</accession>
<evidence type="ECO:0000313" key="5">
    <source>
        <dbReference type="EMBL" id="NLR76943.1"/>
    </source>
</evidence>
<keyword evidence="2 5" id="KW-0808">Transferase</keyword>
<proteinExistence type="predicted"/>
<dbReference type="Proteomes" id="UP000587991">
    <property type="component" value="Unassembled WGS sequence"/>
</dbReference>
<dbReference type="CDD" id="cd07988">
    <property type="entry name" value="LPLAT_ABO13168-like"/>
    <property type="match status" value="1"/>
</dbReference>
<name>A0A847SB29_9NEIS</name>
<evidence type="ECO:0000256" key="3">
    <source>
        <dbReference type="ARBA" id="ARBA00023315"/>
    </source>
</evidence>
<dbReference type="Pfam" id="PF01553">
    <property type="entry name" value="Acyltransferase"/>
    <property type="match status" value="1"/>
</dbReference>
<dbReference type="GO" id="GO:0006654">
    <property type="term" value="P:phosphatidic acid biosynthetic process"/>
    <property type="evidence" value="ECO:0007669"/>
    <property type="project" value="TreeGrafter"/>
</dbReference>
<organism evidence="5 6">
    <name type="scientific">Leeia aquatica</name>
    <dbReference type="NCBI Taxonomy" id="2725557"/>
    <lineage>
        <taxon>Bacteria</taxon>
        <taxon>Pseudomonadati</taxon>
        <taxon>Pseudomonadota</taxon>
        <taxon>Betaproteobacteria</taxon>
        <taxon>Neisseriales</taxon>
        <taxon>Leeiaceae</taxon>
        <taxon>Leeia</taxon>
    </lineage>
</organism>
<evidence type="ECO:0000313" key="6">
    <source>
        <dbReference type="Proteomes" id="UP000587991"/>
    </source>
</evidence>
<protein>
    <submittedName>
        <fullName evidence="5">Glycerol acyltransferase</fullName>
    </submittedName>
</protein>
<dbReference type="PANTHER" id="PTHR10434">
    <property type="entry name" value="1-ACYL-SN-GLYCEROL-3-PHOSPHATE ACYLTRANSFERASE"/>
    <property type="match status" value="1"/>
</dbReference>
<comment type="pathway">
    <text evidence="1">Lipid metabolism.</text>
</comment>
<comment type="caution">
    <text evidence="5">The sequence shown here is derived from an EMBL/GenBank/DDBJ whole genome shotgun (WGS) entry which is preliminary data.</text>
</comment>
<evidence type="ECO:0000256" key="1">
    <source>
        <dbReference type="ARBA" id="ARBA00005189"/>
    </source>
</evidence>
<dbReference type="EMBL" id="JABAIM010000005">
    <property type="protein sequence ID" value="NLR76943.1"/>
    <property type="molecule type" value="Genomic_DNA"/>
</dbReference>
<keyword evidence="3 5" id="KW-0012">Acyltransferase</keyword>
<dbReference type="SUPFAM" id="SSF69593">
    <property type="entry name" value="Glycerol-3-phosphate (1)-acyltransferase"/>
    <property type="match status" value="1"/>
</dbReference>
<evidence type="ECO:0000259" key="4">
    <source>
        <dbReference type="SMART" id="SM00563"/>
    </source>
</evidence>
<evidence type="ECO:0000256" key="2">
    <source>
        <dbReference type="ARBA" id="ARBA00022679"/>
    </source>
</evidence>
<reference evidence="5 6" key="1">
    <citation type="submission" date="2020-04" db="EMBL/GenBank/DDBJ databases">
        <title>Draft genome of Leeia sp. IMCC25680.</title>
        <authorList>
            <person name="Song J."/>
            <person name="Cho J.-C."/>
        </authorList>
    </citation>
    <scope>NUCLEOTIDE SEQUENCE [LARGE SCALE GENOMIC DNA]</scope>
    <source>
        <strain evidence="5 6">IMCC25680</strain>
    </source>
</reference>
<feature type="domain" description="Phospholipid/glycerol acyltransferase" evidence="4">
    <location>
        <begin position="41"/>
        <end position="153"/>
    </location>
</feature>
<gene>
    <name evidence="5" type="ORF">HF682_17375</name>
</gene>
<dbReference type="RefSeq" id="WP_168878609.1">
    <property type="nucleotide sequence ID" value="NZ_JABAIM010000005.1"/>
</dbReference>
<dbReference type="GO" id="GO:0003841">
    <property type="term" value="F:1-acylglycerol-3-phosphate O-acyltransferase activity"/>
    <property type="evidence" value="ECO:0007669"/>
    <property type="project" value="TreeGrafter"/>
</dbReference>
<keyword evidence="6" id="KW-1185">Reference proteome</keyword>
<sequence>MQRTVFETPILRHLFVLVSRVGLWLSGWKLDNPFPAHQKYVLVVAPHTSNWDFPIGLALCFAGGGKPRWLGKHSLFKGPAGPVMRWLGGIPVKRDRAYNLVEQLVETVARYPQLTLAITPEGTRGVVQTWKTGFYHVALGAAVPMVPAYLDYRRKRGGFGPAIMPSGNMDQDLEQLRAFYRSITPKRAENWQAEWQWRRD</sequence>
<dbReference type="InterPro" id="IPR002123">
    <property type="entry name" value="Plipid/glycerol_acylTrfase"/>
</dbReference>